<reference evidence="1 2" key="1">
    <citation type="submission" date="2016-06" db="EMBL/GenBank/DDBJ databases">
        <authorList>
            <person name="Kjaerup R.B."/>
            <person name="Dalgaard T.S."/>
            <person name="Juul-Madsen H.R."/>
        </authorList>
    </citation>
    <scope>NUCLEOTIDE SEQUENCE [LARGE SCALE GENOMIC DNA]</scope>
    <source>
        <strain evidence="1 2">DSM 45097</strain>
    </source>
</reference>
<dbReference type="AlphaFoldDB" id="A0A1C5HE74"/>
<organism evidence="1 2">
    <name type="scientific">Micromonospora siamensis</name>
    <dbReference type="NCBI Taxonomy" id="299152"/>
    <lineage>
        <taxon>Bacteria</taxon>
        <taxon>Bacillati</taxon>
        <taxon>Actinomycetota</taxon>
        <taxon>Actinomycetes</taxon>
        <taxon>Micromonosporales</taxon>
        <taxon>Micromonosporaceae</taxon>
        <taxon>Micromonospora</taxon>
    </lineage>
</organism>
<evidence type="ECO:0000313" key="2">
    <source>
        <dbReference type="Proteomes" id="UP000198210"/>
    </source>
</evidence>
<proteinExistence type="predicted"/>
<dbReference type="Proteomes" id="UP000198210">
    <property type="component" value="Chromosome I"/>
</dbReference>
<evidence type="ECO:0000313" key="1">
    <source>
        <dbReference type="EMBL" id="SCG44284.1"/>
    </source>
</evidence>
<dbReference type="EMBL" id="LT607751">
    <property type="protein sequence ID" value="SCG44284.1"/>
    <property type="molecule type" value="Genomic_DNA"/>
</dbReference>
<name>A0A1C5HE74_9ACTN</name>
<protein>
    <submittedName>
        <fullName evidence="1">Uncharacterized protein</fullName>
    </submittedName>
</protein>
<keyword evidence="2" id="KW-1185">Reference proteome</keyword>
<dbReference type="RefSeq" id="WP_088969873.1">
    <property type="nucleotide sequence ID" value="NZ_JBHLYF010000014.1"/>
</dbReference>
<sequence length="108" mass="12300">MTSPAPLPSRLIGVADRIPESLSALRGPTEGRVSLPLRLAWTGLSEYDVSDPRQRLTLYRTLIDCGQRGDIMRYVNAQLLHADWPRIRRLTARRVIAIWERRLPELAA</sequence>
<accession>A0A1C5HE74</accession>
<gene>
    <name evidence="1" type="ORF">GA0074704_1563</name>
</gene>